<protein>
    <submittedName>
        <fullName evidence="2">Uncharacterized protein</fullName>
    </submittedName>
</protein>
<evidence type="ECO:0000313" key="2">
    <source>
        <dbReference type="EMBL" id="CAD7194623.1"/>
    </source>
</evidence>
<dbReference type="Gene3D" id="1.10.238.10">
    <property type="entry name" value="EF-hand"/>
    <property type="match status" value="1"/>
</dbReference>
<reference evidence="2" key="1">
    <citation type="submission" date="2020-11" db="EMBL/GenBank/DDBJ databases">
        <authorList>
            <person name="Tran Van P."/>
        </authorList>
    </citation>
    <scope>NUCLEOTIDE SEQUENCE</scope>
</reference>
<proteinExistence type="predicted"/>
<gene>
    <name evidence="2" type="ORF">TDIB3V08_LOCUS1040</name>
</gene>
<dbReference type="SUPFAM" id="SSF47473">
    <property type="entry name" value="EF-hand"/>
    <property type="match status" value="1"/>
</dbReference>
<feature type="region of interest" description="Disordered" evidence="1">
    <location>
        <begin position="1"/>
        <end position="60"/>
    </location>
</feature>
<organism evidence="2">
    <name type="scientific">Timema douglasi</name>
    <name type="common">Walking stick</name>
    <dbReference type="NCBI Taxonomy" id="61478"/>
    <lineage>
        <taxon>Eukaryota</taxon>
        <taxon>Metazoa</taxon>
        <taxon>Ecdysozoa</taxon>
        <taxon>Arthropoda</taxon>
        <taxon>Hexapoda</taxon>
        <taxon>Insecta</taxon>
        <taxon>Pterygota</taxon>
        <taxon>Neoptera</taxon>
        <taxon>Polyneoptera</taxon>
        <taxon>Phasmatodea</taxon>
        <taxon>Timematodea</taxon>
        <taxon>Timematoidea</taxon>
        <taxon>Timematidae</taxon>
        <taxon>Timema</taxon>
    </lineage>
</organism>
<accession>A0A7R8VCH6</accession>
<name>A0A7R8VCH6_TIMDO</name>
<sequence length="450" mass="51449">MTGIVKKDSLKSNKEASTTPESSSGLENHQTIRSQRTPHTAPETSSGGESPNTVGSPRVPRKFIANWRHACDRTRDRTKELLKRWRTLPESEEGSFKDQDYDKDNQSHGGWSVHVWATWVRRSSSEEENSIIEPNYLSELQKGKLTHFFSRLLDWDQNELISEQDFKALTEHNRSLTVDAPPEAGVYLTRLIFYGVCTALSLPPGFSSAAKAVMRNTPMSPDVEMLAKFSTLPELGELLSHNSWNMFEQRLRHFADWSDNSAELHVLREVQQGFVETFITNRQSLSTKGLPDMTTLEQWLLQWNHILASVTYMHDFPLWMQYFPKIIFLVINKSGSGVISRDELRVFYSSFLGFDTQRVGEVLDIAYNNMTSVGENGDHPLRYRIYYLCFANFLLGRHPHGPGQLLFGSFEGSPPYSTMFPVDYSALNCPTEKLEQYSPHKKSNRHSVIV</sequence>
<feature type="compositionally biased region" description="Basic and acidic residues" evidence="1">
    <location>
        <begin position="1"/>
        <end position="14"/>
    </location>
</feature>
<evidence type="ECO:0000256" key="1">
    <source>
        <dbReference type="SAM" id="MobiDB-lite"/>
    </source>
</evidence>
<feature type="compositionally biased region" description="Polar residues" evidence="1">
    <location>
        <begin position="15"/>
        <end position="55"/>
    </location>
</feature>
<dbReference type="AlphaFoldDB" id="A0A7R8VCH6"/>
<dbReference type="EMBL" id="OA564531">
    <property type="protein sequence ID" value="CAD7194623.1"/>
    <property type="molecule type" value="Genomic_DNA"/>
</dbReference>
<dbReference type="InterPro" id="IPR011992">
    <property type="entry name" value="EF-hand-dom_pair"/>
</dbReference>